<keyword evidence="4" id="KW-1185">Reference proteome</keyword>
<accession>A0ABR2VSL9</accession>
<name>A0ABR2VSL9_9FUNG</name>
<proteinExistence type="inferred from homology"/>
<dbReference type="InterPro" id="IPR023606">
    <property type="entry name" value="CoA-Trfase_III_dom_1_sf"/>
</dbReference>
<dbReference type="Pfam" id="PF02515">
    <property type="entry name" value="CoA_transf_3"/>
    <property type="match status" value="1"/>
</dbReference>
<dbReference type="Proteomes" id="UP001479436">
    <property type="component" value="Unassembled WGS sequence"/>
</dbReference>
<dbReference type="InterPro" id="IPR050483">
    <property type="entry name" value="CoA-transferase_III_domain"/>
</dbReference>
<dbReference type="Gene3D" id="3.40.50.10540">
    <property type="entry name" value="Crotonobetainyl-coa:carnitine coa-transferase, domain 1"/>
    <property type="match status" value="1"/>
</dbReference>
<evidence type="ECO:0000313" key="3">
    <source>
        <dbReference type="EMBL" id="KAK9695812.1"/>
    </source>
</evidence>
<dbReference type="Gene3D" id="3.30.1540.10">
    <property type="entry name" value="formyl-coa transferase, domain 3"/>
    <property type="match status" value="1"/>
</dbReference>
<comment type="similarity">
    <text evidence="1">Belongs to the CoA-transferase III family.</text>
</comment>
<evidence type="ECO:0000256" key="1">
    <source>
        <dbReference type="ARBA" id="ARBA00008383"/>
    </source>
</evidence>
<organism evidence="3 4">
    <name type="scientific">Basidiobolus ranarum</name>
    <dbReference type="NCBI Taxonomy" id="34480"/>
    <lineage>
        <taxon>Eukaryota</taxon>
        <taxon>Fungi</taxon>
        <taxon>Fungi incertae sedis</taxon>
        <taxon>Zoopagomycota</taxon>
        <taxon>Entomophthoromycotina</taxon>
        <taxon>Basidiobolomycetes</taxon>
        <taxon>Basidiobolales</taxon>
        <taxon>Basidiobolaceae</taxon>
        <taxon>Basidiobolus</taxon>
    </lineage>
</organism>
<keyword evidence="2" id="KW-0808">Transferase</keyword>
<dbReference type="InterPro" id="IPR003673">
    <property type="entry name" value="CoA-Trfase_fam_III"/>
</dbReference>
<gene>
    <name evidence="3" type="ORF">K7432_012788</name>
</gene>
<dbReference type="InterPro" id="IPR044855">
    <property type="entry name" value="CoA-Trfase_III_dom3_sf"/>
</dbReference>
<sequence length="438" mass="48082">MLYQLLPRQTLWKLSKAVNTPLSIGLIRRHSTSSPTENVPPLTGIKVLDLTRVLAGPYCTMLLGDLGAEIIKVERPKVGDDTRAWGPPYATNTDGTRGESAYFLSINRNKKSITVDFKTKQGLEIIHRLAKEADVLVENYVPGTLDRLGLGYEELSKLNPKLIYASITGYGPTGPFAQKPGYDVIIEAEAGLMHITGETDGLPVKVGVAITDLTTGLYAHGAIMASLLNRVRTNRGQKVDLSLLECQVASLANIGSNYLVGGNEATRWGTSHPSIVPYQVFPTADGYIMIGAGNDGQFRSLCKAIQREEISTDSKYLTNTLRVENRDKLIQTLSDIFRKQPTKSWITNLEGLGIPFGPINNMKQTFEHPQVIHREMIQEVEHPKAGKIKVAGVPVKYSESKATIRSAPPMLGQHTEEVLQNLGYSKEEIHTLRGANAI</sequence>
<dbReference type="PANTHER" id="PTHR48207">
    <property type="entry name" value="SUCCINATE--HYDROXYMETHYLGLUTARATE COA-TRANSFERASE"/>
    <property type="match status" value="1"/>
</dbReference>
<protein>
    <submittedName>
        <fullName evidence="3">Uncharacterized protein</fullName>
    </submittedName>
</protein>
<dbReference type="SUPFAM" id="SSF89796">
    <property type="entry name" value="CoA-transferase family III (CaiB/BaiF)"/>
    <property type="match status" value="1"/>
</dbReference>
<reference evidence="3 4" key="1">
    <citation type="submission" date="2023-04" db="EMBL/GenBank/DDBJ databases">
        <title>Genome of Basidiobolus ranarum AG-B5.</title>
        <authorList>
            <person name="Stajich J.E."/>
            <person name="Carter-House D."/>
            <person name="Gryganskyi A."/>
        </authorList>
    </citation>
    <scope>NUCLEOTIDE SEQUENCE [LARGE SCALE GENOMIC DNA]</scope>
    <source>
        <strain evidence="3 4">AG-B5</strain>
    </source>
</reference>
<comment type="caution">
    <text evidence="3">The sequence shown here is derived from an EMBL/GenBank/DDBJ whole genome shotgun (WGS) entry which is preliminary data.</text>
</comment>
<evidence type="ECO:0000256" key="2">
    <source>
        <dbReference type="ARBA" id="ARBA00022679"/>
    </source>
</evidence>
<dbReference type="PANTHER" id="PTHR48207:SF3">
    <property type="entry name" value="SUCCINATE--HYDROXYMETHYLGLUTARATE COA-TRANSFERASE"/>
    <property type="match status" value="1"/>
</dbReference>
<evidence type="ECO:0000313" key="4">
    <source>
        <dbReference type="Proteomes" id="UP001479436"/>
    </source>
</evidence>
<dbReference type="EMBL" id="JASJQH010008035">
    <property type="protein sequence ID" value="KAK9695812.1"/>
    <property type="molecule type" value="Genomic_DNA"/>
</dbReference>